<keyword evidence="3" id="KW-1185">Reference proteome</keyword>
<dbReference type="GeneID" id="91543092"/>
<proteinExistence type="predicted"/>
<gene>
    <name evidence="2" type="ORF">OIE73_10940</name>
</gene>
<name>A0ABZ1GJA6_9ACTN</name>
<dbReference type="EMBL" id="CP109134">
    <property type="protein sequence ID" value="WSD06239.1"/>
    <property type="molecule type" value="Genomic_DNA"/>
</dbReference>
<keyword evidence="1" id="KW-0472">Membrane</keyword>
<keyword evidence="1" id="KW-0812">Transmembrane</keyword>
<organism evidence="2 3">
    <name type="scientific">Streptomyces hirsutus</name>
    <dbReference type="NCBI Taxonomy" id="35620"/>
    <lineage>
        <taxon>Bacteria</taxon>
        <taxon>Bacillati</taxon>
        <taxon>Actinomycetota</taxon>
        <taxon>Actinomycetes</taxon>
        <taxon>Kitasatosporales</taxon>
        <taxon>Streptomycetaceae</taxon>
        <taxon>Streptomyces</taxon>
    </lineage>
</organism>
<feature type="transmembrane region" description="Helical" evidence="1">
    <location>
        <begin position="31"/>
        <end position="50"/>
    </location>
</feature>
<protein>
    <submittedName>
        <fullName evidence="2">Uncharacterized protein</fullName>
    </submittedName>
</protein>
<dbReference type="RefSeq" id="WP_167353877.1">
    <property type="nucleotide sequence ID" value="NZ_CP109134.1"/>
</dbReference>
<dbReference type="Proteomes" id="UP001335325">
    <property type="component" value="Chromosome"/>
</dbReference>
<feature type="transmembrane region" description="Helical" evidence="1">
    <location>
        <begin position="7"/>
        <end position="25"/>
    </location>
</feature>
<sequence length="55" mass="5846">MLKRQYWGMTVLLVTLAFSYVGYRLNDGSPSTPWTIGGLAAGVTGTAVLARAGKK</sequence>
<accession>A0ABZ1GJA6</accession>
<reference evidence="2 3" key="1">
    <citation type="submission" date="2022-10" db="EMBL/GenBank/DDBJ databases">
        <title>The complete genomes of actinobacterial strains from the NBC collection.</title>
        <authorList>
            <person name="Joergensen T.S."/>
            <person name="Alvarez Arevalo M."/>
            <person name="Sterndorff E.B."/>
            <person name="Faurdal D."/>
            <person name="Vuksanovic O."/>
            <person name="Mourched A.-S."/>
            <person name="Charusanti P."/>
            <person name="Shaw S."/>
            <person name="Blin K."/>
            <person name="Weber T."/>
        </authorList>
    </citation>
    <scope>NUCLEOTIDE SEQUENCE [LARGE SCALE GENOMIC DNA]</scope>
    <source>
        <strain evidence="2 3">NBC 01753</strain>
    </source>
</reference>
<evidence type="ECO:0000256" key="1">
    <source>
        <dbReference type="SAM" id="Phobius"/>
    </source>
</evidence>
<keyword evidence="1" id="KW-1133">Transmembrane helix</keyword>
<evidence type="ECO:0000313" key="2">
    <source>
        <dbReference type="EMBL" id="WSD06239.1"/>
    </source>
</evidence>
<evidence type="ECO:0000313" key="3">
    <source>
        <dbReference type="Proteomes" id="UP001335325"/>
    </source>
</evidence>